<dbReference type="Proteomes" id="UP000263596">
    <property type="component" value="Unassembled WGS sequence"/>
</dbReference>
<dbReference type="AlphaFoldDB" id="A0A3D2SQP3"/>
<name>A0A3D2SQP3_9GAMM</name>
<reference evidence="1 2" key="1">
    <citation type="journal article" date="2018" name="Nat. Biotechnol.">
        <title>A standardized bacterial taxonomy based on genome phylogeny substantially revises the tree of life.</title>
        <authorList>
            <person name="Parks D.H."/>
            <person name="Chuvochina M."/>
            <person name="Waite D.W."/>
            <person name="Rinke C."/>
            <person name="Skarshewski A."/>
            <person name="Chaumeil P.A."/>
            <person name="Hugenholtz P."/>
        </authorList>
    </citation>
    <scope>NUCLEOTIDE SEQUENCE [LARGE SCALE GENOMIC DNA]</scope>
    <source>
        <strain evidence="1">UBA9669</strain>
    </source>
</reference>
<sequence length="76" mass="8326">MSNVFQRFLDLIPKQSEFVGTIKSEDHPNYKVLVVDGSGLVACTSVTKFNIGSRVFVQGQQITRAAPSGEVIQIEV</sequence>
<dbReference type="RefSeq" id="WP_049173724.1">
    <property type="nucleotide sequence ID" value="NZ_BKFK01000002.1"/>
</dbReference>
<protein>
    <recommendedName>
        <fullName evidence="3">Flagellum-specific ATP synthase FliI</fullName>
    </recommendedName>
</protein>
<evidence type="ECO:0008006" key="3">
    <source>
        <dbReference type="Google" id="ProtNLM"/>
    </source>
</evidence>
<evidence type="ECO:0000313" key="2">
    <source>
        <dbReference type="Proteomes" id="UP000263596"/>
    </source>
</evidence>
<accession>A0A3D2SQP3</accession>
<evidence type="ECO:0000313" key="1">
    <source>
        <dbReference type="EMBL" id="HCK31789.1"/>
    </source>
</evidence>
<comment type="caution">
    <text evidence="1">The sequence shown here is derived from an EMBL/GenBank/DDBJ whole genome shotgun (WGS) entry which is preliminary data.</text>
</comment>
<gene>
    <name evidence="1" type="ORF">DHW29_17600</name>
</gene>
<organism evidence="1 2">
    <name type="scientific">Acinetobacter ursingii</name>
    <dbReference type="NCBI Taxonomy" id="108980"/>
    <lineage>
        <taxon>Bacteria</taxon>
        <taxon>Pseudomonadati</taxon>
        <taxon>Pseudomonadota</taxon>
        <taxon>Gammaproteobacteria</taxon>
        <taxon>Moraxellales</taxon>
        <taxon>Moraxellaceae</taxon>
        <taxon>Acinetobacter</taxon>
    </lineage>
</organism>
<dbReference type="EMBL" id="DPVE01000326">
    <property type="protein sequence ID" value="HCK31789.1"/>
    <property type="molecule type" value="Genomic_DNA"/>
</dbReference>
<proteinExistence type="predicted"/>